<reference evidence="3" key="1">
    <citation type="submission" date="2023-06" db="EMBL/GenBank/DDBJ databases">
        <authorList>
            <person name="Delattre M."/>
        </authorList>
    </citation>
    <scope>NUCLEOTIDE SEQUENCE</scope>
    <source>
        <strain evidence="3">AF72</strain>
    </source>
</reference>
<dbReference type="CDD" id="cd13969">
    <property type="entry name" value="ADCK1-like"/>
    <property type="match status" value="1"/>
</dbReference>
<dbReference type="Proteomes" id="UP001177023">
    <property type="component" value="Unassembled WGS sequence"/>
</dbReference>
<organism evidence="3 4">
    <name type="scientific">Mesorhabditis spiculigera</name>
    <dbReference type="NCBI Taxonomy" id="96644"/>
    <lineage>
        <taxon>Eukaryota</taxon>
        <taxon>Metazoa</taxon>
        <taxon>Ecdysozoa</taxon>
        <taxon>Nematoda</taxon>
        <taxon>Chromadorea</taxon>
        <taxon>Rhabditida</taxon>
        <taxon>Rhabditina</taxon>
        <taxon>Rhabditomorpha</taxon>
        <taxon>Rhabditoidea</taxon>
        <taxon>Rhabditidae</taxon>
        <taxon>Mesorhabditinae</taxon>
        <taxon>Mesorhabditis</taxon>
    </lineage>
</organism>
<dbReference type="InterPro" id="IPR004147">
    <property type="entry name" value="ABC1_dom"/>
</dbReference>
<dbReference type="GO" id="GO:0005743">
    <property type="term" value="C:mitochondrial inner membrane"/>
    <property type="evidence" value="ECO:0007669"/>
    <property type="project" value="TreeGrafter"/>
</dbReference>
<dbReference type="InterPro" id="IPR045307">
    <property type="entry name" value="ADCK1_dom"/>
</dbReference>
<evidence type="ECO:0000313" key="3">
    <source>
        <dbReference type="EMBL" id="CAJ0586155.1"/>
    </source>
</evidence>
<protein>
    <recommendedName>
        <fullName evidence="2">ABC1 atypical kinase-like domain-containing protein</fullName>
    </recommendedName>
</protein>
<evidence type="ECO:0000256" key="1">
    <source>
        <dbReference type="ARBA" id="ARBA00009670"/>
    </source>
</evidence>
<dbReference type="EMBL" id="CATQJA010002707">
    <property type="protein sequence ID" value="CAJ0586155.1"/>
    <property type="molecule type" value="Genomic_DNA"/>
</dbReference>
<dbReference type="SUPFAM" id="SSF56112">
    <property type="entry name" value="Protein kinase-like (PK-like)"/>
    <property type="match status" value="1"/>
</dbReference>
<dbReference type="InterPro" id="IPR011009">
    <property type="entry name" value="Kinase-like_dom_sf"/>
</dbReference>
<dbReference type="PANTHER" id="PTHR43173">
    <property type="entry name" value="ABC1 FAMILY PROTEIN"/>
    <property type="match status" value="1"/>
</dbReference>
<comment type="caution">
    <text evidence="3">The sequence shown here is derived from an EMBL/GenBank/DDBJ whole genome shotgun (WGS) entry which is preliminary data.</text>
</comment>
<accession>A0AA36DEB6</accession>
<dbReference type="InterPro" id="IPR051130">
    <property type="entry name" value="Mito_struct-func_regulator"/>
</dbReference>
<evidence type="ECO:0000259" key="2">
    <source>
        <dbReference type="Pfam" id="PF03109"/>
    </source>
</evidence>
<feature type="non-terminal residue" evidence="3">
    <location>
        <position position="1"/>
    </location>
</feature>
<gene>
    <name evidence="3" type="ORF">MSPICULIGERA_LOCUS24162</name>
</gene>
<dbReference type="Pfam" id="PF03109">
    <property type="entry name" value="ABC1"/>
    <property type="match status" value="1"/>
</dbReference>
<feature type="domain" description="ABC1 atypical kinase-like" evidence="2">
    <location>
        <begin position="132"/>
        <end position="378"/>
    </location>
</feature>
<sequence>MRLATTATRTAQWTLRRKIGVATGCTVGIASAVGVARSADTVEDLQQIGAIRFGRAARHVSAIIVDYKIFLARHAEYNDEWIQGIKAVHARSAQRLLDLACANGGLFIKVGQHIASLEYLVPVEYTKILSVLLSQAPKSSYKDVRFVVERELGGKLEDHFTEFSESPIGAASLAQVHIARRKDNGELVACKVQHKRLQKNAKTDIATMEFLVNVAGVLIPEFKLRWLVKEVKKNLPKEMDFLNEAKNADGARKRYRKLKFLKIPKIHYDLSTKQMLTMEFCEGHQIDDREWLDRMGIDKHLVCRRLGRLVCQMIFLDGRVHCDPHPGNILINRLPNGNAEIVLLDHGLYLDVDDHFRRIYSDLWMALLNADTQQIRRVAEELGVGEMYGLLACMVTQRSWKSVTQGIRKSKKDEQERQELRDYAVTLIPQISEVLARVPREMLLIFKTNDLLRSLEYMLGTANRADSLIEVSKFVIRSHYELTLNEAHSFFRRLAIRFRFVWDLSKIYIYEYYLFAADKMPAITA</sequence>
<dbReference type="GO" id="GO:0055088">
    <property type="term" value="P:lipid homeostasis"/>
    <property type="evidence" value="ECO:0007669"/>
    <property type="project" value="TreeGrafter"/>
</dbReference>
<dbReference type="GO" id="GO:0007005">
    <property type="term" value="P:mitochondrion organization"/>
    <property type="evidence" value="ECO:0007669"/>
    <property type="project" value="TreeGrafter"/>
</dbReference>
<proteinExistence type="inferred from homology"/>
<dbReference type="PANTHER" id="PTHR43173:SF19">
    <property type="entry name" value="AARF DOMAIN-CONTAINING PROTEIN KINASE 1"/>
    <property type="match status" value="1"/>
</dbReference>
<evidence type="ECO:0000313" key="4">
    <source>
        <dbReference type="Proteomes" id="UP001177023"/>
    </source>
</evidence>
<keyword evidence="4" id="KW-1185">Reference proteome</keyword>
<name>A0AA36DEB6_9BILA</name>
<dbReference type="Gene3D" id="1.10.510.10">
    <property type="entry name" value="Transferase(Phosphotransferase) domain 1"/>
    <property type="match status" value="1"/>
</dbReference>
<dbReference type="AlphaFoldDB" id="A0AA36DEB6"/>
<comment type="similarity">
    <text evidence="1">Belongs to the protein kinase superfamily. ADCK protein kinase family.</text>
</comment>